<protein>
    <submittedName>
        <fullName evidence="1 2">VP1054</fullName>
    </submittedName>
</protein>
<reference evidence="2" key="1">
    <citation type="journal article" date="2015" name="Dokl. Biochem. Biophys.">
        <title>The enhancin gene: One of the genetic determinants of population variation in baculoviral virulence.</title>
        <authorList>
            <person name="Martemyanov V.V."/>
            <person name="Kabilov M.R."/>
            <person name="Tupikin A.E."/>
            <person name="Baturina O.A."/>
            <person name="Belousova I.A."/>
            <person name="Podgwaite J.D."/>
            <person name="Ilynykh A.V."/>
            <person name="Vlassov V.V."/>
        </authorList>
    </citation>
    <scope>NUCLEOTIDE SEQUENCE</scope>
    <source>
        <strain evidence="2">LdMNPV-27/2</strain>
    </source>
</reference>
<evidence type="ECO:0000313" key="1">
    <source>
        <dbReference type="EMBL" id="AIX47896.1"/>
    </source>
</evidence>
<dbReference type="EMBL" id="MN661137">
    <property type="protein sequence ID" value="QIT08104.1"/>
    <property type="molecule type" value="Genomic_DNA"/>
</dbReference>
<dbReference type="EMBL" id="MK411292">
    <property type="protein sequence ID" value="QCQ67469.1"/>
    <property type="molecule type" value="Genomic_DNA"/>
</dbReference>
<accession>A0A0A0YVU0</accession>
<dbReference type="Pfam" id="PF05789">
    <property type="entry name" value="Baculo_VP1054"/>
    <property type="match status" value="1"/>
</dbReference>
<reference evidence="8" key="8">
    <citation type="submission" date="2019-11" db="EMBL/GenBank/DDBJ databases">
        <title>Strain of Lymantria dispar multiple nucleopolyhedrovirus, used for insecticide preparation.</title>
        <authorList>
            <person name="Kolosov A.V."/>
            <person name="Moiseeva A.A."/>
            <person name="Okhlopkova O.V."/>
            <person name="Safatov A.S."/>
        </authorList>
    </citation>
    <scope>NUCLEOTIDE SEQUENCE</scope>
    <source>
        <strain evidence="8">NSh-07</strain>
    </source>
</reference>
<dbReference type="EMBL" id="KP027546">
    <property type="protein sequence ID" value="AJR20332.1"/>
    <property type="molecule type" value="Genomic_DNA"/>
</dbReference>
<sequence length="332" mass="38529">MSSIRSVLSGNACVSERSFFFKTLSTPKTQCHYHPLRANCRAIKLSDDITDDVYYYHETTLGLLYLNYDRRPFYSCLMRTGPEPRGFHINATNLLAYVHLKKLDADEEFFGIDEAGERQLGVVATVIKGVLEALAGCDHLYVLMIDELQVDLVYSALRAVVLPQRMVVVEQNETAPRLQAVSVFSVPLTTDSQNSQFIYRLFLVYNTVLTLMLKQRNPFNDLNKNISVIFRNLGRCPENKDRVKCCDLNYGGNAPGHIMCPPREMVKRVFHYAKWARSPNNYKRYFELLVKPPTPPRRFVENNTAKEVDRDLIVVDWYNFMEDFYRYFNIQQ</sequence>
<dbReference type="EMBL" id="MK411293">
    <property type="protein sequence ID" value="QCQ67628.1"/>
    <property type="molecule type" value="Genomic_DNA"/>
</dbReference>
<organism evidence="1">
    <name type="scientific">Lymantria dispar multicapsid nuclear polyhedrosis virus</name>
    <name type="common">LdMNPV</name>
    <dbReference type="NCBI Taxonomy" id="10449"/>
    <lineage>
        <taxon>Viruses</taxon>
        <taxon>Viruses incertae sedis</taxon>
        <taxon>Naldaviricetes</taxon>
        <taxon>Lefavirales</taxon>
        <taxon>Baculoviridae</taxon>
        <taxon>Alphabaculovirus</taxon>
        <taxon>Alphabaculovirus lydisparis</taxon>
    </lineage>
</organism>
<reference evidence="3" key="4">
    <citation type="submission" date="2016-03" db="EMBL/GenBank/DDBJ databases">
        <title>Geographic isolates of Lymantria dispar multiple nucleopolyhedrovirus: Genomic analysis and biological activity against different host strains of Lymantria dispar.</title>
        <authorList>
            <person name="Harrison R.L."/>
            <person name="Rowley D.L."/>
            <person name="Keena M.A."/>
        </authorList>
    </citation>
    <scope>NUCLEOTIDE SEQUENCE</scope>
    <source>
        <strain evidence="3">3054</strain>
    </source>
</reference>
<dbReference type="EMBL" id="KY249580">
    <property type="protein sequence ID" value="AQQ80079.1"/>
    <property type="molecule type" value="Genomic_DNA"/>
</dbReference>
<name>A0A0A0YVU0_NPVLD</name>
<reference evidence="4" key="6">
    <citation type="journal article" date="2017" name="J. Invertebr. Pathol.">
        <title>A comparison of the adaptations of strains of Lymantria dispar multiple nucleopolyhedrovirus to hosts from spatially isolated populations.</title>
        <authorList>
            <person name="Martemyanov V.V."/>
            <person name="Podgwaite J.D."/>
            <person name="Belousova I.A."/>
            <person name="Pavlushin S.V."/>
            <person name="Slavicek J.M."/>
            <person name="Baturina O.A."/>
            <person name="Kabilov M.R."/>
            <person name="Ilyinykh A.V."/>
        </authorList>
    </citation>
    <scope>NUCLEOTIDE SEQUENCE</scope>
    <source>
        <strain evidence="4">LdMNPV-27/0</strain>
    </source>
</reference>
<dbReference type="InterPro" id="IPR008416">
    <property type="entry name" value="Baculo_VP1054"/>
</dbReference>
<organismHost>
    <name type="scientific">Lepidoptera</name>
    <name type="common">moths &amp; butterflies</name>
    <dbReference type="NCBI Taxonomy" id="7088"/>
</organismHost>
<evidence type="ECO:0000313" key="8">
    <source>
        <dbReference type="EMBL" id="QIT08104.1"/>
    </source>
</evidence>
<dbReference type="EMBL" id="KM386655">
    <property type="protein sequence ID" value="AIX47896.1"/>
    <property type="molecule type" value="Genomic_DNA"/>
</dbReference>
<dbReference type="EMBL" id="KT626570">
    <property type="protein sequence ID" value="AMO27556.1"/>
    <property type="molecule type" value="Genomic_DNA"/>
</dbReference>
<evidence type="ECO:0000313" key="5">
    <source>
        <dbReference type="EMBL" id="QCQ67309.1"/>
    </source>
</evidence>
<evidence type="ECO:0000313" key="3">
    <source>
        <dbReference type="EMBL" id="AMO27556.1"/>
    </source>
</evidence>
<evidence type="ECO:0000313" key="7">
    <source>
        <dbReference type="EMBL" id="QCQ67628.1"/>
    </source>
</evidence>
<proteinExistence type="predicted"/>
<reference evidence="2" key="2">
    <citation type="journal article" date="2015" name="Genome Announc.">
        <title>Complete Genome Sequence of a Western Siberian Lymantria dispar Multiple Nucleopolyhedrovirus Isolate.</title>
        <authorList>
            <person name="Kabilov M.R."/>
            <person name="Martemyanov V.V."/>
            <person name="Tupikin A.E."/>
            <person name="Baturina O.A."/>
            <person name="Belousova I.A."/>
            <person name="Bondar A.A."/>
            <person name="Ilyinykh A.V."/>
        </authorList>
    </citation>
    <scope>NUCLEOTIDE SEQUENCE</scope>
    <source>
        <strain evidence="2">LdMNPV-27/2</strain>
    </source>
</reference>
<evidence type="ECO:0000313" key="2">
    <source>
        <dbReference type="EMBL" id="AJR20332.1"/>
    </source>
</evidence>
<reference evidence="1" key="3">
    <citation type="journal article" date="2015" name="Genome Announc.">
        <title>Complete Genome Sequence of the Strain of Lymantria dispar Multiple Nucleopolyhedrovirus Found in the Gypsy Moth Biopesticide Virin-ENSh.</title>
        <authorList>
            <person name="Harrison R.L."/>
            <person name="Rowley D.L."/>
        </authorList>
    </citation>
    <scope>NUCLEOTIDE SEQUENCE</scope>
    <source>
        <strain evidence="1">3029</strain>
    </source>
</reference>
<dbReference type="EMBL" id="MK411291">
    <property type="protein sequence ID" value="QCQ67309.1"/>
    <property type="molecule type" value="Genomic_DNA"/>
</dbReference>
<evidence type="ECO:0000313" key="4">
    <source>
        <dbReference type="EMBL" id="AQQ80079.1"/>
    </source>
</evidence>
<reference evidence="5" key="7">
    <citation type="submission" date="2019-01" db="EMBL/GenBank/DDBJ databases">
        <title>New Siberian Lymantria dispar nucleopolyhedrovirus strain forms single nucleocapsids within cubic polyhedra.</title>
        <authorList>
            <person name="Pavlushin S.V."/>
            <person name="Ilinsky Y.Y."/>
            <person name="Belousova I.A."/>
            <person name="Bayborodin S.I."/>
            <person name="Lunev E.A."/>
            <person name="Toshchakov S.V."/>
            <person name="Martemyanov V.V."/>
        </authorList>
    </citation>
    <scope>NUCLEOTIDE SEQUENCE</scope>
    <source>
        <strain evidence="5">LDMN_Nsk06_pass_01_repl_01</strain>
        <strain evidence="6">LDMN_Nsk07_pass_01_repl_02</strain>
        <strain evidence="7">LDMN_Nsk15_pass_02_repl_01</strain>
    </source>
</reference>
<evidence type="ECO:0000313" key="6">
    <source>
        <dbReference type="EMBL" id="QCQ67469.1"/>
    </source>
</evidence>
<reference evidence="2" key="5">
    <citation type="submission" date="2016-04" db="EMBL/GenBank/DDBJ databases">
        <authorList>
            <person name="Evans L.H."/>
            <person name="Alamgir A."/>
            <person name="Owens N."/>
            <person name="Weber N.D."/>
            <person name="Virtaneva K."/>
            <person name="Barbian K."/>
            <person name="Babar A."/>
            <person name="Rosenke K."/>
        </authorList>
    </citation>
    <scope>NUCLEOTIDE SEQUENCE</scope>
    <source>
        <strain evidence="2">LdMNPV-27/2</strain>
    </source>
</reference>